<dbReference type="AlphaFoldDB" id="F9RI82"/>
<feature type="transmembrane region" description="Helical" evidence="1">
    <location>
        <begin position="12"/>
        <end position="33"/>
    </location>
</feature>
<protein>
    <submittedName>
        <fullName evidence="2">Transporter</fullName>
    </submittedName>
</protein>
<evidence type="ECO:0000313" key="3">
    <source>
        <dbReference type="Proteomes" id="UP000004349"/>
    </source>
</evidence>
<keyword evidence="1" id="KW-0812">Transmembrane</keyword>
<evidence type="ECO:0000256" key="1">
    <source>
        <dbReference type="SAM" id="Phobius"/>
    </source>
</evidence>
<accession>F9RI82</accession>
<comment type="caution">
    <text evidence="2">The sequence shown here is derived from an EMBL/GenBank/DDBJ whole genome shotgun (WGS) entry which is preliminary data.</text>
</comment>
<reference evidence="2 3" key="1">
    <citation type="journal article" date="2012" name="Int. J. Syst. Evol. Microbiol.">
        <title>Vibrio caribbeanicus sp. nov., isolated from the marine sponge Scleritoderma cyanea.</title>
        <authorList>
            <person name="Hoffmann M."/>
            <person name="Monday S.R."/>
            <person name="Allard M.W."/>
            <person name="Strain E.A."/>
            <person name="Whittaker P."/>
            <person name="Naum M."/>
            <person name="McCarthy P.J."/>
            <person name="Lopez J.V."/>
            <person name="Fischer M."/>
            <person name="Brown E.W."/>
        </authorList>
    </citation>
    <scope>NUCLEOTIDE SEQUENCE [LARGE SCALE GENOMIC DNA]</scope>
    <source>
        <strain evidence="2 3">LMG 19158</strain>
    </source>
</reference>
<keyword evidence="1" id="KW-1133">Transmembrane helix</keyword>
<name>F9RI82_9VIBR</name>
<keyword evidence="1" id="KW-0472">Membrane</keyword>
<dbReference type="eggNOG" id="ENOG5031PNM">
    <property type="taxonomic scope" value="Bacteria"/>
</dbReference>
<sequence>MRQRGFLSAELSQYLIVTILFFALLVPPITQWARLYQNAASINQTIETITQEAQFNYAKAVLTTRCLPQAALTLADLNLTLPSDDVRYDVRYLQSGVPKARPSGIQVGVTIIEPKLQNVATRLTPDEIQGATLLFNAPLNYQLPDWQELNTNTGCIR</sequence>
<evidence type="ECO:0000313" key="2">
    <source>
        <dbReference type="EMBL" id="EGU42414.1"/>
    </source>
</evidence>
<organism evidence="2 3">
    <name type="scientific">Vibrio scophthalmi LMG 19158</name>
    <dbReference type="NCBI Taxonomy" id="870967"/>
    <lineage>
        <taxon>Bacteria</taxon>
        <taxon>Pseudomonadati</taxon>
        <taxon>Pseudomonadota</taxon>
        <taxon>Gammaproteobacteria</taxon>
        <taxon>Vibrionales</taxon>
        <taxon>Vibrionaceae</taxon>
        <taxon>Vibrio</taxon>
    </lineage>
</organism>
<dbReference type="Proteomes" id="UP000004349">
    <property type="component" value="Unassembled WGS sequence"/>
</dbReference>
<dbReference type="EMBL" id="AFWE01000018">
    <property type="protein sequence ID" value="EGU42414.1"/>
    <property type="molecule type" value="Genomic_DNA"/>
</dbReference>
<proteinExistence type="predicted"/>
<dbReference type="RefSeq" id="WP_005592638.1">
    <property type="nucleotide sequence ID" value="NZ_AFWE01000018.1"/>
</dbReference>
<gene>
    <name evidence="2" type="ORF">VIS19158_11473</name>
</gene>